<reference evidence="2 3" key="1">
    <citation type="journal article" date="2019" name="Nat. Ecol. Evol.">
        <title>Megaphylogeny resolves global patterns of mushroom evolution.</title>
        <authorList>
            <person name="Varga T."/>
            <person name="Krizsan K."/>
            <person name="Foldi C."/>
            <person name="Dima B."/>
            <person name="Sanchez-Garcia M."/>
            <person name="Sanchez-Ramirez S."/>
            <person name="Szollosi G.J."/>
            <person name="Szarkandi J.G."/>
            <person name="Papp V."/>
            <person name="Albert L."/>
            <person name="Andreopoulos W."/>
            <person name="Angelini C."/>
            <person name="Antonin V."/>
            <person name="Barry K.W."/>
            <person name="Bougher N.L."/>
            <person name="Buchanan P."/>
            <person name="Buyck B."/>
            <person name="Bense V."/>
            <person name="Catcheside P."/>
            <person name="Chovatia M."/>
            <person name="Cooper J."/>
            <person name="Damon W."/>
            <person name="Desjardin D."/>
            <person name="Finy P."/>
            <person name="Geml J."/>
            <person name="Haridas S."/>
            <person name="Hughes K."/>
            <person name="Justo A."/>
            <person name="Karasinski D."/>
            <person name="Kautmanova I."/>
            <person name="Kiss B."/>
            <person name="Kocsube S."/>
            <person name="Kotiranta H."/>
            <person name="LaButti K.M."/>
            <person name="Lechner B.E."/>
            <person name="Liimatainen K."/>
            <person name="Lipzen A."/>
            <person name="Lukacs Z."/>
            <person name="Mihaltcheva S."/>
            <person name="Morgado L.N."/>
            <person name="Niskanen T."/>
            <person name="Noordeloos M.E."/>
            <person name="Ohm R.A."/>
            <person name="Ortiz-Santana B."/>
            <person name="Ovrebo C."/>
            <person name="Racz N."/>
            <person name="Riley R."/>
            <person name="Savchenko A."/>
            <person name="Shiryaev A."/>
            <person name="Soop K."/>
            <person name="Spirin V."/>
            <person name="Szebenyi C."/>
            <person name="Tomsovsky M."/>
            <person name="Tulloss R.E."/>
            <person name="Uehling J."/>
            <person name="Grigoriev I.V."/>
            <person name="Vagvolgyi C."/>
            <person name="Papp T."/>
            <person name="Martin F.M."/>
            <person name="Miettinen O."/>
            <person name="Hibbett D.S."/>
            <person name="Nagy L.G."/>
        </authorList>
    </citation>
    <scope>NUCLEOTIDE SEQUENCE [LARGE SCALE GENOMIC DNA]</scope>
    <source>
        <strain evidence="2 3">CBS 121175</strain>
    </source>
</reference>
<sequence>MPSFKSQWINIFGGEFLDVERDLHVHSRFHFYPQQAPSTDADSRPLNDLASMNSGVHEHEDLENDAGMNFADRYDSVPLASASTYIPIPSDTNRDGRDEESLPPGIASLSTPFYGWLPQFSVEY</sequence>
<organism evidence="2 3">
    <name type="scientific">Coprinopsis marcescibilis</name>
    <name type="common">Agaric fungus</name>
    <name type="synonym">Psathyrella marcescibilis</name>
    <dbReference type="NCBI Taxonomy" id="230819"/>
    <lineage>
        <taxon>Eukaryota</taxon>
        <taxon>Fungi</taxon>
        <taxon>Dikarya</taxon>
        <taxon>Basidiomycota</taxon>
        <taxon>Agaricomycotina</taxon>
        <taxon>Agaricomycetes</taxon>
        <taxon>Agaricomycetidae</taxon>
        <taxon>Agaricales</taxon>
        <taxon>Agaricineae</taxon>
        <taxon>Psathyrellaceae</taxon>
        <taxon>Coprinopsis</taxon>
    </lineage>
</organism>
<proteinExistence type="predicted"/>
<feature type="region of interest" description="Disordered" evidence="1">
    <location>
        <begin position="85"/>
        <end position="105"/>
    </location>
</feature>
<dbReference type="EMBL" id="ML210363">
    <property type="protein sequence ID" value="TFK19048.1"/>
    <property type="molecule type" value="Genomic_DNA"/>
</dbReference>
<protein>
    <submittedName>
        <fullName evidence="2">Uncharacterized protein</fullName>
    </submittedName>
</protein>
<name>A0A5C3KT98_COPMA</name>
<dbReference type="Proteomes" id="UP000307440">
    <property type="component" value="Unassembled WGS sequence"/>
</dbReference>
<accession>A0A5C3KT98</accession>
<keyword evidence="3" id="KW-1185">Reference proteome</keyword>
<evidence type="ECO:0000313" key="2">
    <source>
        <dbReference type="EMBL" id="TFK19048.1"/>
    </source>
</evidence>
<gene>
    <name evidence="2" type="ORF">FA15DRAFT_674791</name>
</gene>
<dbReference type="AlphaFoldDB" id="A0A5C3KT98"/>
<evidence type="ECO:0000256" key="1">
    <source>
        <dbReference type="SAM" id="MobiDB-lite"/>
    </source>
</evidence>
<evidence type="ECO:0000313" key="3">
    <source>
        <dbReference type="Proteomes" id="UP000307440"/>
    </source>
</evidence>